<keyword evidence="1" id="KW-0812">Transmembrane</keyword>
<keyword evidence="1" id="KW-0472">Membrane</keyword>
<organism evidence="2 3">
    <name type="scientific">Paraconexibacter antarcticus</name>
    <dbReference type="NCBI Taxonomy" id="2949664"/>
    <lineage>
        <taxon>Bacteria</taxon>
        <taxon>Bacillati</taxon>
        <taxon>Actinomycetota</taxon>
        <taxon>Thermoleophilia</taxon>
        <taxon>Solirubrobacterales</taxon>
        <taxon>Paraconexibacteraceae</taxon>
        <taxon>Paraconexibacter</taxon>
    </lineage>
</organism>
<feature type="transmembrane region" description="Helical" evidence="1">
    <location>
        <begin position="218"/>
        <end position="240"/>
    </location>
</feature>
<reference evidence="2 3" key="1">
    <citation type="submission" date="2022-06" db="EMBL/GenBank/DDBJ databases">
        <title>Paraconexibacter antarcticus.</title>
        <authorList>
            <person name="Kim C.S."/>
        </authorList>
    </citation>
    <scope>NUCLEOTIDE SEQUENCE [LARGE SCALE GENOMIC DNA]</scope>
    <source>
        <strain evidence="2 3">02-257</strain>
    </source>
</reference>
<evidence type="ECO:0000256" key="1">
    <source>
        <dbReference type="SAM" id="Phobius"/>
    </source>
</evidence>
<feature type="transmembrane region" description="Helical" evidence="1">
    <location>
        <begin position="146"/>
        <end position="168"/>
    </location>
</feature>
<dbReference type="EMBL" id="CP098502">
    <property type="protein sequence ID" value="UTI63757.1"/>
    <property type="molecule type" value="Genomic_DNA"/>
</dbReference>
<feature type="transmembrane region" description="Helical" evidence="1">
    <location>
        <begin position="92"/>
        <end position="108"/>
    </location>
</feature>
<dbReference type="Proteomes" id="UP001056035">
    <property type="component" value="Chromosome"/>
</dbReference>
<accession>A0ABY5DRQ2</accession>
<evidence type="ECO:0000313" key="2">
    <source>
        <dbReference type="EMBL" id="UTI63757.1"/>
    </source>
</evidence>
<evidence type="ECO:0000313" key="3">
    <source>
        <dbReference type="Proteomes" id="UP001056035"/>
    </source>
</evidence>
<feature type="transmembrane region" description="Helical" evidence="1">
    <location>
        <begin position="67"/>
        <end position="86"/>
    </location>
</feature>
<name>A0ABY5DRQ2_9ACTN</name>
<sequence>MAAGQAAVPAATLHACPADADGNDRPRPRPALVVGVAALTVLATGLGAVPVLFVAEQAARLRPWLDGLVIWVMGVAAVAGLLVPAFRTGSPPALVLGTVAGAGGLWWARRRLRARSGPGPGPGAVAEERARLTFGIFFVHSLPEGLALGSAMAAAGPLAVFVVLAVAIQNIPEGTATALAMRAAGRGRADQVRSAVLTSVPQVPGAVAAWLAVDAVDAVLPASFAAAGAAMLLLVLGDLVPEARTSGSPARVAGGALGGGGVMVALAVLLNAPGA</sequence>
<evidence type="ECO:0008006" key="4">
    <source>
        <dbReference type="Google" id="ProtNLM"/>
    </source>
</evidence>
<feature type="transmembrane region" description="Helical" evidence="1">
    <location>
        <begin position="30"/>
        <end position="55"/>
    </location>
</feature>
<keyword evidence="1" id="KW-1133">Transmembrane helix</keyword>
<protein>
    <recommendedName>
        <fullName evidence="4">ZIP family metal transporter</fullName>
    </recommendedName>
</protein>
<proteinExistence type="predicted"/>
<gene>
    <name evidence="2" type="ORF">NBH00_20730</name>
</gene>
<keyword evidence="3" id="KW-1185">Reference proteome</keyword>
<feature type="transmembrane region" description="Helical" evidence="1">
    <location>
        <begin position="252"/>
        <end position="272"/>
    </location>
</feature>
<dbReference type="RefSeq" id="WP_254570479.1">
    <property type="nucleotide sequence ID" value="NZ_CP098502.1"/>
</dbReference>